<evidence type="ECO:0000313" key="4">
    <source>
        <dbReference type="Proteomes" id="UP001597213"/>
    </source>
</evidence>
<accession>A0ABW4R898</accession>
<evidence type="ECO:0000256" key="1">
    <source>
        <dbReference type="SAM" id="MobiDB-lite"/>
    </source>
</evidence>
<feature type="region of interest" description="Disordered" evidence="1">
    <location>
        <begin position="1"/>
        <end position="22"/>
    </location>
</feature>
<dbReference type="InterPro" id="IPR014500">
    <property type="entry name" value="UCP019307_cupin"/>
</dbReference>
<dbReference type="RefSeq" id="WP_379143147.1">
    <property type="nucleotide sequence ID" value="NZ_JBHUEN010000034.1"/>
</dbReference>
<name>A0ABW4R898_9RHOB</name>
<dbReference type="InterPro" id="IPR011051">
    <property type="entry name" value="RmlC_Cupin_sf"/>
</dbReference>
<dbReference type="PANTHER" id="PTHR36448:SF2">
    <property type="entry name" value="CUPIN TYPE-1 DOMAIN-CONTAINING PROTEIN"/>
    <property type="match status" value="1"/>
</dbReference>
<protein>
    <submittedName>
        <fullName evidence="3">Cupin domain-containing protein</fullName>
    </submittedName>
</protein>
<dbReference type="Gene3D" id="2.60.120.10">
    <property type="entry name" value="Jelly Rolls"/>
    <property type="match status" value="1"/>
</dbReference>
<organism evidence="3 4">
    <name type="scientific">Paracoccus pacificus</name>
    <dbReference type="NCBI Taxonomy" id="1463598"/>
    <lineage>
        <taxon>Bacteria</taxon>
        <taxon>Pseudomonadati</taxon>
        <taxon>Pseudomonadota</taxon>
        <taxon>Alphaproteobacteria</taxon>
        <taxon>Rhodobacterales</taxon>
        <taxon>Paracoccaceae</taxon>
        <taxon>Paracoccus</taxon>
    </lineage>
</organism>
<dbReference type="PIRSF" id="PIRSF019307">
    <property type="entry name" value="UCP019307"/>
    <property type="match status" value="1"/>
</dbReference>
<sequence length="166" mass="17358">MGHVEPDRAAGPQRLIFKGDGRTPNNRLPVLVHQGTGLTDAGAARDRLAAHGWGGAWVNGVFDYHHYHATMHEVLVVISGTARLMLGGAAGQEVEVAAGDALILPAGTGHCRLSASADFRVVGAYPGGGAPDIRRADPALYAESARLIEAVPRPDRDPVTGSAIWT</sequence>
<dbReference type="CDD" id="cd02219">
    <property type="entry name" value="cupin_YjlB-like"/>
    <property type="match status" value="1"/>
</dbReference>
<dbReference type="PANTHER" id="PTHR36448">
    <property type="entry name" value="BLR7373 PROTEIN"/>
    <property type="match status" value="1"/>
</dbReference>
<dbReference type="Proteomes" id="UP001597213">
    <property type="component" value="Unassembled WGS sequence"/>
</dbReference>
<dbReference type="EMBL" id="JBHUEN010000034">
    <property type="protein sequence ID" value="MFD1882491.1"/>
    <property type="molecule type" value="Genomic_DNA"/>
</dbReference>
<reference evidence="4" key="1">
    <citation type="journal article" date="2019" name="Int. J. Syst. Evol. Microbiol.">
        <title>The Global Catalogue of Microorganisms (GCM) 10K type strain sequencing project: providing services to taxonomists for standard genome sequencing and annotation.</title>
        <authorList>
            <consortium name="The Broad Institute Genomics Platform"/>
            <consortium name="The Broad Institute Genome Sequencing Center for Infectious Disease"/>
            <person name="Wu L."/>
            <person name="Ma J."/>
        </authorList>
    </citation>
    <scope>NUCLEOTIDE SEQUENCE [LARGE SCALE GENOMIC DNA]</scope>
    <source>
        <strain evidence="4">CCUG 56029</strain>
    </source>
</reference>
<evidence type="ECO:0000313" key="3">
    <source>
        <dbReference type="EMBL" id="MFD1882491.1"/>
    </source>
</evidence>
<evidence type="ECO:0000259" key="2">
    <source>
        <dbReference type="Pfam" id="PF07883"/>
    </source>
</evidence>
<comment type="caution">
    <text evidence="3">The sequence shown here is derived from an EMBL/GenBank/DDBJ whole genome shotgun (WGS) entry which is preliminary data.</text>
</comment>
<gene>
    <name evidence="3" type="ORF">ACFSCT_12275</name>
</gene>
<dbReference type="InterPro" id="IPR047121">
    <property type="entry name" value="YjiB-like"/>
</dbReference>
<keyword evidence="4" id="KW-1185">Reference proteome</keyword>
<dbReference type="SUPFAM" id="SSF51182">
    <property type="entry name" value="RmlC-like cupins"/>
    <property type="match status" value="1"/>
</dbReference>
<proteinExistence type="predicted"/>
<dbReference type="InterPro" id="IPR014710">
    <property type="entry name" value="RmlC-like_jellyroll"/>
</dbReference>
<dbReference type="Pfam" id="PF07883">
    <property type="entry name" value="Cupin_2"/>
    <property type="match status" value="1"/>
</dbReference>
<dbReference type="InterPro" id="IPR013096">
    <property type="entry name" value="Cupin_2"/>
</dbReference>
<feature type="domain" description="Cupin type-2" evidence="2">
    <location>
        <begin position="65"/>
        <end position="111"/>
    </location>
</feature>